<feature type="region of interest" description="Disordered" evidence="2">
    <location>
        <begin position="370"/>
        <end position="399"/>
    </location>
</feature>
<feature type="transmembrane region" description="Helical" evidence="3">
    <location>
        <begin position="50"/>
        <end position="72"/>
    </location>
</feature>
<dbReference type="RefSeq" id="WP_138246610.1">
    <property type="nucleotide sequence ID" value="NZ_CP040330.1"/>
</dbReference>
<dbReference type="Pfam" id="PF00512">
    <property type="entry name" value="HisKA"/>
    <property type="match status" value="1"/>
</dbReference>
<dbReference type="Proteomes" id="UP000302218">
    <property type="component" value="Chromosome"/>
</dbReference>
<dbReference type="PANTHER" id="PTHR43547">
    <property type="entry name" value="TWO-COMPONENT HISTIDINE KINASE"/>
    <property type="match status" value="1"/>
</dbReference>
<dbReference type="InterPro" id="IPR005467">
    <property type="entry name" value="His_kinase_dom"/>
</dbReference>
<accession>A0A4P8WLE8</accession>
<dbReference type="PROSITE" id="PS50109">
    <property type="entry name" value="HIS_KIN"/>
    <property type="match status" value="1"/>
</dbReference>
<dbReference type="CDD" id="cd00082">
    <property type="entry name" value="HisKA"/>
    <property type="match status" value="1"/>
</dbReference>
<dbReference type="InterPro" id="IPR004358">
    <property type="entry name" value="Sig_transdc_His_kin-like_C"/>
</dbReference>
<evidence type="ECO:0000259" key="4">
    <source>
        <dbReference type="PROSITE" id="PS50109"/>
    </source>
</evidence>
<reference evidence="6" key="1">
    <citation type="submission" date="2019-05" db="EMBL/GenBank/DDBJ databases">
        <title>Genome sequence and methylation pattern of the halophilic Archaeon Natrinema versiforme BOL5-4.</title>
        <authorList>
            <person name="DasSarma P."/>
            <person name="Anton B.P."/>
            <person name="DasSarma S.L."/>
            <person name="Martinez F.L."/>
            <person name="Guzman D."/>
            <person name="Roberts R.J."/>
            <person name="DasSarma S."/>
        </authorList>
    </citation>
    <scope>NUCLEOTIDE SEQUENCE [LARGE SCALE GENOMIC DNA]</scope>
    <source>
        <strain evidence="6">BOL5-4</strain>
    </source>
</reference>
<feature type="transmembrane region" description="Helical" evidence="3">
    <location>
        <begin position="84"/>
        <end position="105"/>
    </location>
</feature>
<dbReference type="GO" id="GO:0000155">
    <property type="term" value="F:phosphorelay sensor kinase activity"/>
    <property type="evidence" value="ECO:0007669"/>
    <property type="project" value="InterPro"/>
</dbReference>
<organism evidence="5 6">
    <name type="scientific">Natrinema versiforme</name>
    <dbReference type="NCBI Taxonomy" id="88724"/>
    <lineage>
        <taxon>Archaea</taxon>
        <taxon>Methanobacteriati</taxon>
        <taxon>Methanobacteriota</taxon>
        <taxon>Stenosarchaea group</taxon>
        <taxon>Halobacteria</taxon>
        <taxon>Halobacteriales</taxon>
        <taxon>Natrialbaceae</taxon>
        <taxon>Natrinema</taxon>
    </lineage>
</organism>
<dbReference type="SMART" id="SM00387">
    <property type="entry name" value="HATPase_c"/>
    <property type="match status" value="1"/>
</dbReference>
<dbReference type="SMART" id="SM00388">
    <property type="entry name" value="HisKA"/>
    <property type="match status" value="1"/>
</dbReference>
<proteinExistence type="predicted"/>
<dbReference type="AlphaFoldDB" id="A0A4P8WLE8"/>
<evidence type="ECO:0000256" key="1">
    <source>
        <dbReference type="ARBA" id="ARBA00022553"/>
    </source>
</evidence>
<evidence type="ECO:0000256" key="3">
    <source>
        <dbReference type="SAM" id="Phobius"/>
    </source>
</evidence>
<dbReference type="InterPro" id="IPR003594">
    <property type="entry name" value="HATPase_dom"/>
</dbReference>
<dbReference type="Gene3D" id="3.30.565.10">
    <property type="entry name" value="Histidine kinase-like ATPase, C-terminal domain"/>
    <property type="match status" value="1"/>
</dbReference>
<dbReference type="OrthoDB" id="3369at2157"/>
<evidence type="ECO:0000313" key="5">
    <source>
        <dbReference type="EMBL" id="QCS44165.1"/>
    </source>
</evidence>
<keyword evidence="1" id="KW-0597">Phosphoprotein</keyword>
<name>A0A4P8WLE8_9EURY</name>
<evidence type="ECO:0000256" key="2">
    <source>
        <dbReference type="SAM" id="MobiDB-lite"/>
    </source>
</evidence>
<evidence type="ECO:0000313" key="6">
    <source>
        <dbReference type="Proteomes" id="UP000302218"/>
    </source>
</evidence>
<feature type="transmembrane region" description="Helical" evidence="3">
    <location>
        <begin position="117"/>
        <end position="135"/>
    </location>
</feature>
<dbReference type="EMBL" id="CP040330">
    <property type="protein sequence ID" value="QCS44165.1"/>
    <property type="molecule type" value="Genomic_DNA"/>
</dbReference>
<feature type="compositionally biased region" description="Low complexity" evidence="2">
    <location>
        <begin position="387"/>
        <end position="399"/>
    </location>
</feature>
<keyword evidence="3" id="KW-1133">Transmembrane helix</keyword>
<dbReference type="CDD" id="cd00075">
    <property type="entry name" value="HATPase"/>
    <property type="match status" value="1"/>
</dbReference>
<dbReference type="InterPro" id="IPR003661">
    <property type="entry name" value="HisK_dim/P_dom"/>
</dbReference>
<dbReference type="GeneID" id="40267237"/>
<dbReference type="SUPFAM" id="SSF47384">
    <property type="entry name" value="Homodimeric domain of signal transducing histidine kinase"/>
    <property type="match status" value="1"/>
</dbReference>
<sequence length="399" mass="43286">MQRSENATTPCAVRIPMSLIGFGLGLAFVVLCEIALLVSTDSALVTDGEFLVGVVTSAPFLVGITYAGYWLRSGALSSDRYPRIGWWCLGGLATFLLVNLALIAVTQTESRAMVFSWIRWAVAFGAGTGLLVGCIEGRAIDRALTAERAALRAEHVEEQREYLSYLNSILRHEVLNAATIINGYASRLLAEGSLDERNREWLEIVIDESEDMSTVIDDVRVLLQTTERNYRPEPVDAAHVVADEIRKLETTFDSVVVEASIPERAVVRADDLLARIFANLLSNAVEHNDAATPRVSVTVDPGPDTVRFEIADNGPGIPDSELESLFDRVESRGSTHGLGLYLVRRLTARYDGTVELAETGPEGSRFAVELPAASSDGDAEPLESENTSATARTASTQSL</sequence>
<dbReference type="Pfam" id="PF02518">
    <property type="entry name" value="HATPase_c"/>
    <property type="match status" value="1"/>
</dbReference>
<dbReference type="SUPFAM" id="SSF55874">
    <property type="entry name" value="ATPase domain of HSP90 chaperone/DNA topoisomerase II/histidine kinase"/>
    <property type="match status" value="1"/>
</dbReference>
<dbReference type="Gene3D" id="1.10.287.130">
    <property type="match status" value="1"/>
</dbReference>
<feature type="domain" description="Histidine kinase" evidence="4">
    <location>
        <begin position="169"/>
        <end position="374"/>
    </location>
</feature>
<keyword evidence="3" id="KW-0812">Transmembrane</keyword>
<gene>
    <name evidence="5" type="ORF">FEJ81_18145</name>
</gene>
<dbReference type="InterPro" id="IPR036097">
    <property type="entry name" value="HisK_dim/P_sf"/>
</dbReference>
<dbReference type="PRINTS" id="PR00344">
    <property type="entry name" value="BCTRLSENSOR"/>
</dbReference>
<dbReference type="InterPro" id="IPR036890">
    <property type="entry name" value="HATPase_C_sf"/>
</dbReference>
<dbReference type="InterPro" id="IPR031623">
    <property type="entry name" value="HisKA_4TM"/>
</dbReference>
<dbReference type="PANTHER" id="PTHR43547:SF2">
    <property type="entry name" value="HYBRID SIGNAL TRANSDUCTION HISTIDINE KINASE C"/>
    <property type="match status" value="1"/>
</dbReference>
<dbReference type="KEGG" id="nvr:FEJ81_18145"/>
<dbReference type="Pfam" id="PF16926">
    <property type="entry name" value="HisKA_4TM"/>
    <property type="match status" value="1"/>
</dbReference>
<protein>
    <submittedName>
        <fullName evidence="5">GHKL domain-containing protein</fullName>
    </submittedName>
</protein>
<feature type="transmembrane region" description="Helical" evidence="3">
    <location>
        <begin position="12"/>
        <end position="38"/>
    </location>
</feature>
<keyword evidence="3" id="KW-0472">Membrane</keyword>